<dbReference type="InterPro" id="IPR013083">
    <property type="entry name" value="Znf_RING/FYVE/PHD"/>
</dbReference>
<dbReference type="SUPFAM" id="SSF57903">
    <property type="entry name" value="FYVE/PHD zinc finger"/>
    <property type="match status" value="2"/>
</dbReference>
<feature type="compositionally biased region" description="Basic residues" evidence="3">
    <location>
        <begin position="428"/>
        <end position="437"/>
    </location>
</feature>
<evidence type="ECO:0000256" key="1">
    <source>
        <dbReference type="ARBA" id="ARBA00004123"/>
    </source>
</evidence>
<feature type="compositionally biased region" description="Low complexity" evidence="3">
    <location>
        <begin position="377"/>
        <end position="413"/>
    </location>
</feature>
<dbReference type="AlphaFoldDB" id="A0A9Q1CS29"/>
<evidence type="ECO:0000313" key="5">
    <source>
        <dbReference type="Proteomes" id="UP001152320"/>
    </source>
</evidence>
<evidence type="ECO:0000256" key="2">
    <source>
        <dbReference type="ARBA" id="ARBA00023242"/>
    </source>
</evidence>
<feature type="compositionally biased region" description="Polar residues" evidence="3">
    <location>
        <begin position="316"/>
        <end position="325"/>
    </location>
</feature>
<feature type="compositionally biased region" description="Acidic residues" evidence="3">
    <location>
        <begin position="121"/>
        <end position="134"/>
    </location>
</feature>
<proteinExistence type="predicted"/>
<keyword evidence="2" id="KW-0539">Nucleus</keyword>
<sequence length="437" mass="47326">MASMELDPLFLKALTLLRSKSRESTDQLKALLDEVLGKKSKADAEKDELESGSRMSIKKDDGDKKPVSTMNRKLTTEDKRSVTKRPLDKPISQAKPDTIPSKKAKVDAPKKVSTIRRPVIDDDDDDESDDDAVFEPDKPSEVINISSDSDDLSGRGGSKVREGTGQGGEETTMDDFALELGLACVVCMKMDVSAKNQLIECQECHNLYHQVRVQPLNTLEVKASVLFHHITPPPSPLPHPHYFCHKPPATDADASDPRLVWYCAKCQRNMRKSVDKKPTKSVSSPTDLSPMGEKKSGEQAMNLFKRSEPKVRATPPVSSVGKSQPFTGLANFAANVSGRGPSSMKSSSIPSKPSTILGKNNIKVNMSAGPPKSGSLSSSRTIVSKFISSSSGSRSPSPQPSAGPSKGKSGSVKNLPQASQASAMRRLQQMKRKASKR</sequence>
<dbReference type="InterPro" id="IPR039054">
    <property type="entry name" value="Int12_PHD"/>
</dbReference>
<dbReference type="Proteomes" id="UP001152320">
    <property type="component" value="Chromosome 1"/>
</dbReference>
<feature type="compositionally biased region" description="Basic and acidic residues" evidence="3">
    <location>
        <begin position="33"/>
        <end position="44"/>
    </location>
</feature>
<feature type="region of interest" description="Disordered" evidence="3">
    <location>
        <begin position="273"/>
        <end position="297"/>
    </location>
</feature>
<evidence type="ECO:0000256" key="3">
    <source>
        <dbReference type="SAM" id="MobiDB-lite"/>
    </source>
</evidence>
<feature type="compositionally biased region" description="Low complexity" evidence="3">
    <location>
        <begin position="341"/>
        <end position="354"/>
    </location>
</feature>
<comment type="caution">
    <text evidence="4">The sequence shown here is derived from an EMBL/GenBank/DDBJ whole genome shotgun (WGS) entry which is preliminary data.</text>
</comment>
<dbReference type="PANTHER" id="PTHR13415">
    <property type="entry name" value="NUCLEAR FACTOR-RELATED"/>
    <property type="match status" value="1"/>
</dbReference>
<dbReference type="GO" id="GO:0032039">
    <property type="term" value="C:integrator complex"/>
    <property type="evidence" value="ECO:0007669"/>
    <property type="project" value="TreeGrafter"/>
</dbReference>
<accession>A0A9Q1CS29</accession>
<dbReference type="CDD" id="cd15501">
    <property type="entry name" value="PHD_Int12"/>
    <property type="match status" value="1"/>
</dbReference>
<comment type="subcellular location">
    <subcellularLocation>
        <location evidence="1">Nucleus</location>
    </subcellularLocation>
</comment>
<organism evidence="4 5">
    <name type="scientific">Holothuria leucospilota</name>
    <name type="common">Black long sea cucumber</name>
    <name type="synonym">Mertensiothuria leucospilota</name>
    <dbReference type="NCBI Taxonomy" id="206669"/>
    <lineage>
        <taxon>Eukaryota</taxon>
        <taxon>Metazoa</taxon>
        <taxon>Echinodermata</taxon>
        <taxon>Eleutherozoa</taxon>
        <taxon>Echinozoa</taxon>
        <taxon>Holothuroidea</taxon>
        <taxon>Aspidochirotacea</taxon>
        <taxon>Aspidochirotida</taxon>
        <taxon>Holothuriidae</taxon>
        <taxon>Holothuria</taxon>
    </lineage>
</organism>
<protein>
    <submittedName>
        <fullName evidence="4">Integrator complex subunit 12</fullName>
    </submittedName>
</protein>
<dbReference type="InterPro" id="IPR011011">
    <property type="entry name" value="Znf_FYVE_PHD"/>
</dbReference>
<dbReference type="Gene3D" id="3.30.40.10">
    <property type="entry name" value="Zinc/RING finger domain, C3HC4 (zinc finger)"/>
    <property type="match status" value="2"/>
</dbReference>
<gene>
    <name evidence="4" type="ORF">HOLleu_04470</name>
</gene>
<evidence type="ECO:0000313" key="4">
    <source>
        <dbReference type="EMBL" id="KAJ8051047.1"/>
    </source>
</evidence>
<dbReference type="InterPro" id="IPR051776">
    <property type="entry name" value="Integrator_subunit_12"/>
</dbReference>
<dbReference type="GO" id="GO:0034472">
    <property type="term" value="P:snRNA 3'-end processing"/>
    <property type="evidence" value="ECO:0007669"/>
    <property type="project" value="TreeGrafter"/>
</dbReference>
<dbReference type="PANTHER" id="PTHR13415:SF2">
    <property type="entry name" value="INTEGRATOR COMPLEX SUBUNIT 12"/>
    <property type="match status" value="1"/>
</dbReference>
<feature type="compositionally biased region" description="Basic and acidic residues" evidence="3">
    <location>
        <begin position="74"/>
        <end position="88"/>
    </location>
</feature>
<name>A0A9Q1CS29_HOLLE</name>
<feature type="region of interest" description="Disordered" evidence="3">
    <location>
        <begin position="306"/>
        <end position="325"/>
    </location>
</feature>
<keyword evidence="5" id="KW-1185">Reference proteome</keyword>
<feature type="region of interest" description="Disordered" evidence="3">
    <location>
        <begin position="33"/>
        <end position="171"/>
    </location>
</feature>
<dbReference type="EMBL" id="JAIZAY010000001">
    <property type="protein sequence ID" value="KAJ8051047.1"/>
    <property type="molecule type" value="Genomic_DNA"/>
</dbReference>
<dbReference type="OrthoDB" id="5846437at2759"/>
<reference evidence="4" key="1">
    <citation type="submission" date="2021-10" db="EMBL/GenBank/DDBJ databases">
        <title>Tropical sea cucumber genome reveals ecological adaptation and Cuvierian tubules defense mechanism.</title>
        <authorList>
            <person name="Chen T."/>
        </authorList>
    </citation>
    <scope>NUCLEOTIDE SEQUENCE</scope>
    <source>
        <strain evidence="4">Nanhai2018</strain>
        <tissue evidence="4">Muscle</tissue>
    </source>
</reference>
<feature type="region of interest" description="Disordered" evidence="3">
    <location>
        <begin position="332"/>
        <end position="437"/>
    </location>
</feature>
<feature type="compositionally biased region" description="Basic and acidic residues" evidence="3">
    <location>
        <begin position="57"/>
        <end position="66"/>
    </location>
</feature>